<name>A0A336N373_CULSO</name>
<feature type="transmembrane region" description="Helical" evidence="1">
    <location>
        <begin position="21"/>
        <end position="40"/>
    </location>
</feature>
<proteinExistence type="predicted"/>
<keyword evidence="1" id="KW-0812">Transmembrane</keyword>
<organism evidence="2">
    <name type="scientific">Culicoides sonorensis</name>
    <name type="common">Biting midge</name>
    <dbReference type="NCBI Taxonomy" id="179676"/>
    <lineage>
        <taxon>Eukaryota</taxon>
        <taxon>Metazoa</taxon>
        <taxon>Ecdysozoa</taxon>
        <taxon>Arthropoda</taxon>
        <taxon>Hexapoda</taxon>
        <taxon>Insecta</taxon>
        <taxon>Pterygota</taxon>
        <taxon>Neoptera</taxon>
        <taxon>Endopterygota</taxon>
        <taxon>Diptera</taxon>
        <taxon>Nematocera</taxon>
        <taxon>Chironomoidea</taxon>
        <taxon>Ceratopogonidae</taxon>
        <taxon>Ceratopogoninae</taxon>
        <taxon>Culicoides</taxon>
        <taxon>Monoculicoides</taxon>
    </lineage>
</organism>
<protein>
    <submittedName>
        <fullName evidence="2">CSON010205 protein</fullName>
    </submittedName>
</protein>
<gene>
    <name evidence="2" type="primary">CSON010205</name>
</gene>
<keyword evidence="1" id="KW-0472">Membrane</keyword>
<evidence type="ECO:0000313" key="2">
    <source>
        <dbReference type="EMBL" id="SSX35503.1"/>
    </source>
</evidence>
<reference evidence="2" key="1">
    <citation type="submission" date="2018-07" db="EMBL/GenBank/DDBJ databases">
        <authorList>
            <person name="Quirk P.G."/>
            <person name="Krulwich T.A."/>
        </authorList>
    </citation>
    <scope>NUCLEOTIDE SEQUENCE</scope>
</reference>
<sequence length="95" mass="11505">MKETMNCNMKKKNNFLHQRQKIFFFIFIGMPNIDIFLFMYENYLNFFSVNHPNLQANQMDLKIVIPIENHLSIPLTRHIAPMTEFVQLQLTRDFH</sequence>
<dbReference type="VEuPathDB" id="VectorBase:CSON010205"/>
<keyword evidence="1" id="KW-1133">Transmembrane helix</keyword>
<dbReference type="AlphaFoldDB" id="A0A336N373"/>
<accession>A0A336N373</accession>
<evidence type="ECO:0000256" key="1">
    <source>
        <dbReference type="SAM" id="Phobius"/>
    </source>
</evidence>
<dbReference type="EMBL" id="UFQT01004106">
    <property type="protein sequence ID" value="SSX35503.1"/>
    <property type="molecule type" value="Genomic_DNA"/>
</dbReference>